<comment type="caution">
    <text evidence="2">The sequence shown here is derived from an EMBL/GenBank/DDBJ whole genome shotgun (WGS) entry which is preliminary data.</text>
</comment>
<dbReference type="InterPro" id="IPR021737">
    <property type="entry name" value="Phage_phiKZ_Orf197"/>
</dbReference>
<dbReference type="Proteomes" id="UP000647241">
    <property type="component" value="Unassembled WGS sequence"/>
</dbReference>
<dbReference type="AlphaFoldDB" id="A0A917HQH3"/>
<reference evidence="2" key="2">
    <citation type="submission" date="2020-09" db="EMBL/GenBank/DDBJ databases">
        <authorList>
            <person name="Sun Q."/>
            <person name="Zhou Y."/>
        </authorList>
    </citation>
    <scope>NUCLEOTIDE SEQUENCE</scope>
    <source>
        <strain evidence="2">CGMCC 1.12997</strain>
    </source>
</reference>
<organism evidence="2 3">
    <name type="scientific">Edaphobacter dinghuensis</name>
    <dbReference type="NCBI Taxonomy" id="1560005"/>
    <lineage>
        <taxon>Bacteria</taxon>
        <taxon>Pseudomonadati</taxon>
        <taxon>Acidobacteriota</taxon>
        <taxon>Terriglobia</taxon>
        <taxon>Terriglobales</taxon>
        <taxon>Acidobacteriaceae</taxon>
        <taxon>Edaphobacter</taxon>
    </lineage>
</organism>
<feature type="transmembrane region" description="Helical" evidence="1">
    <location>
        <begin position="199"/>
        <end position="217"/>
    </location>
</feature>
<name>A0A917HQH3_9BACT</name>
<feature type="transmembrane region" description="Helical" evidence="1">
    <location>
        <begin position="102"/>
        <end position="123"/>
    </location>
</feature>
<accession>A0A917HQH3</accession>
<keyword evidence="1" id="KW-1133">Transmembrane helix</keyword>
<keyword evidence="1" id="KW-0472">Membrane</keyword>
<feature type="transmembrane region" description="Helical" evidence="1">
    <location>
        <begin position="143"/>
        <end position="163"/>
    </location>
</feature>
<keyword evidence="3" id="KW-1185">Reference proteome</keyword>
<evidence type="ECO:0000256" key="1">
    <source>
        <dbReference type="SAM" id="Phobius"/>
    </source>
</evidence>
<gene>
    <name evidence="2" type="primary">satE</name>
    <name evidence="2" type="ORF">GCM10011585_34280</name>
</gene>
<reference evidence="2" key="1">
    <citation type="journal article" date="2014" name="Int. J. Syst. Evol. Microbiol.">
        <title>Complete genome sequence of Corynebacterium casei LMG S-19264T (=DSM 44701T), isolated from a smear-ripened cheese.</title>
        <authorList>
            <consortium name="US DOE Joint Genome Institute (JGI-PGF)"/>
            <person name="Walter F."/>
            <person name="Albersmeier A."/>
            <person name="Kalinowski J."/>
            <person name="Ruckert C."/>
        </authorList>
    </citation>
    <scope>NUCLEOTIDE SEQUENCE</scope>
    <source>
        <strain evidence="2">CGMCC 1.12997</strain>
    </source>
</reference>
<keyword evidence="1" id="KW-0812">Transmembrane</keyword>
<proteinExistence type="predicted"/>
<evidence type="ECO:0000313" key="3">
    <source>
        <dbReference type="Proteomes" id="UP000647241"/>
    </source>
</evidence>
<dbReference type="EMBL" id="BMGT01000004">
    <property type="protein sequence ID" value="GGG87357.1"/>
    <property type="molecule type" value="Genomic_DNA"/>
</dbReference>
<dbReference type="RefSeq" id="WP_188555465.1">
    <property type="nucleotide sequence ID" value="NZ_BMGT01000004.1"/>
</dbReference>
<feature type="transmembrane region" description="Helical" evidence="1">
    <location>
        <begin position="46"/>
        <end position="69"/>
    </location>
</feature>
<sequence>MNIIVHPALTTLLTLLLAHLLADFPLQSNWIALNKGKGTWARLVHIAIHYAAAWCSLLLFANVSFFSWFNQLVIVSYLSIHFVIDTGKGIITARRKSYDNTALFVIDQLLHLLTVAVTTVILARLHAAWLFSWWPTMAPKTRFHLLVAITIYSAVMFAGGHLIRYFTKGLSSNLDGATGTETPEQLKNAGMYIGWIERFLIITAIAAQSPAMVGLILTGKSIARFPELKDARFAEYFLIGTLLSVLIAVAGGIVLARMLYGTFSLK</sequence>
<dbReference type="Pfam" id="PF11750">
    <property type="entry name" value="DUF3307"/>
    <property type="match status" value="1"/>
</dbReference>
<evidence type="ECO:0000313" key="2">
    <source>
        <dbReference type="EMBL" id="GGG87357.1"/>
    </source>
</evidence>
<feature type="transmembrane region" description="Helical" evidence="1">
    <location>
        <begin position="237"/>
        <end position="260"/>
    </location>
</feature>
<protein>
    <submittedName>
        <fullName evidence="2">Membrane protein</fullName>
    </submittedName>
</protein>